<dbReference type="Proteomes" id="UP001642360">
    <property type="component" value="Unassembled WGS sequence"/>
</dbReference>
<dbReference type="AlphaFoldDB" id="A0ABC8TQS7"/>
<gene>
    <name evidence="2" type="ORF">ILEXP_LOCUS41105</name>
</gene>
<evidence type="ECO:0000313" key="2">
    <source>
        <dbReference type="EMBL" id="CAK9171534.1"/>
    </source>
</evidence>
<keyword evidence="1" id="KW-0732">Signal</keyword>
<dbReference type="InterPro" id="IPR001938">
    <property type="entry name" value="Thaumatin"/>
</dbReference>
<dbReference type="PRINTS" id="PR00347">
    <property type="entry name" value="THAUMATIN"/>
</dbReference>
<feature type="chain" id="PRO_5044833530" description="Thaumatin-like protein" evidence="1">
    <location>
        <begin position="25"/>
        <end position="211"/>
    </location>
</feature>
<dbReference type="SUPFAM" id="SSF49870">
    <property type="entry name" value="Osmotin, thaumatin-like protein"/>
    <property type="match status" value="1"/>
</dbReference>
<protein>
    <recommendedName>
        <fullName evidence="4">Thaumatin-like protein</fullName>
    </recommendedName>
</protein>
<accession>A0ABC8TQS7</accession>
<dbReference type="InterPro" id="IPR017949">
    <property type="entry name" value="Thaumatin_CS"/>
</dbReference>
<dbReference type="Pfam" id="PF00314">
    <property type="entry name" value="Thaumatin"/>
    <property type="match status" value="1"/>
</dbReference>
<dbReference type="InterPro" id="IPR037176">
    <property type="entry name" value="Osmotin/thaumatin-like_sf"/>
</dbReference>
<name>A0ABC8TQS7_9AQUA</name>
<organism evidence="2 3">
    <name type="scientific">Ilex paraguariensis</name>
    <name type="common">yerba mate</name>
    <dbReference type="NCBI Taxonomy" id="185542"/>
    <lineage>
        <taxon>Eukaryota</taxon>
        <taxon>Viridiplantae</taxon>
        <taxon>Streptophyta</taxon>
        <taxon>Embryophyta</taxon>
        <taxon>Tracheophyta</taxon>
        <taxon>Spermatophyta</taxon>
        <taxon>Magnoliopsida</taxon>
        <taxon>eudicotyledons</taxon>
        <taxon>Gunneridae</taxon>
        <taxon>Pentapetalae</taxon>
        <taxon>asterids</taxon>
        <taxon>campanulids</taxon>
        <taxon>Aquifoliales</taxon>
        <taxon>Aquifoliaceae</taxon>
        <taxon>Ilex</taxon>
    </lineage>
</organism>
<dbReference type="PROSITE" id="PS00316">
    <property type="entry name" value="THAUMATIN_1"/>
    <property type="match status" value="1"/>
</dbReference>
<proteinExistence type="predicted"/>
<feature type="signal peptide" evidence="1">
    <location>
        <begin position="1"/>
        <end position="24"/>
    </location>
</feature>
<evidence type="ECO:0000313" key="3">
    <source>
        <dbReference type="Proteomes" id="UP001642360"/>
    </source>
</evidence>
<reference evidence="2 3" key="1">
    <citation type="submission" date="2024-02" db="EMBL/GenBank/DDBJ databases">
        <authorList>
            <person name="Vignale AGUSTIN F."/>
            <person name="Sosa J E."/>
            <person name="Modenutti C."/>
        </authorList>
    </citation>
    <scope>NUCLEOTIDE SEQUENCE [LARGE SCALE GENOMIC DNA]</scope>
</reference>
<dbReference type="Gene3D" id="2.60.110.10">
    <property type="entry name" value="Thaumatin"/>
    <property type="match status" value="1"/>
</dbReference>
<sequence>MALFHLSLILVFSCWSCGFSGTDAAVFTLQNRCERTIWPGILSGAGRPQLVNGGLELKQNEKININAPKGWSGRFWARSECSFDRSGKGRCITGDCGGVVQCAGAGGAPPASLAEFTLDSPLDFYDVSLVDGFNIPISIVPSGGSGNCTERVRVHAWLSTNRNTAALGIIMTPRNASLQGILRCSKLLAQQLIATPMMTPQALSLVMELIT</sequence>
<comment type="caution">
    <text evidence="2">The sequence shown here is derived from an EMBL/GenBank/DDBJ whole genome shotgun (WGS) entry which is preliminary data.</text>
</comment>
<dbReference type="SMART" id="SM00205">
    <property type="entry name" value="THN"/>
    <property type="match status" value="1"/>
</dbReference>
<dbReference type="PROSITE" id="PS51367">
    <property type="entry name" value="THAUMATIN_2"/>
    <property type="match status" value="1"/>
</dbReference>
<keyword evidence="3" id="KW-1185">Reference proteome</keyword>
<evidence type="ECO:0000256" key="1">
    <source>
        <dbReference type="SAM" id="SignalP"/>
    </source>
</evidence>
<dbReference type="PANTHER" id="PTHR31048">
    <property type="entry name" value="OS03G0233200 PROTEIN"/>
    <property type="match status" value="1"/>
</dbReference>
<dbReference type="EMBL" id="CAUOFW020005778">
    <property type="protein sequence ID" value="CAK9171534.1"/>
    <property type="molecule type" value="Genomic_DNA"/>
</dbReference>
<evidence type="ECO:0008006" key="4">
    <source>
        <dbReference type="Google" id="ProtNLM"/>
    </source>
</evidence>